<name>I3YF74_THIV6</name>
<dbReference type="RefSeq" id="WP_014780033.1">
    <property type="nucleotide sequence ID" value="NC_018012.1"/>
</dbReference>
<dbReference type="HOGENOM" id="CLU_1383214_0_0_6"/>
<sequence>MAGTVIDDILERLRATQQELDQEIDRLLTESREQFRYSLDYGKVVFARGTRLLYLRHRTGVWRYLRRAPIAYLLSAPLIYGMIVPLVIMDVSFTLFQHVCFRIYGIPRVRRADYLIIDRHHLAYLNWIEKLNCVYCGYGNQLIEYVREIAARTEQYWCPIKHARRTLDPHRRTLQFFEYGDAQAYRQKLHASREAWQTTDKRIE</sequence>
<keyword evidence="1" id="KW-0472">Membrane</keyword>
<keyword evidence="1" id="KW-0812">Transmembrane</keyword>
<evidence type="ECO:0000313" key="2">
    <source>
        <dbReference type="EMBL" id="AFL75642.1"/>
    </source>
</evidence>
<dbReference type="eggNOG" id="ENOG502ZU8H">
    <property type="taxonomic scope" value="Bacteria"/>
</dbReference>
<dbReference type="Proteomes" id="UP000006062">
    <property type="component" value="Chromosome"/>
</dbReference>
<accession>I3YF74</accession>
<protein>
    <submittedName>
        <fullName evidence="2">Uncharacterized protein</fullName>
    </submittedName>
</protein>
<keyword evidence="3" id="KW-1185">Reference proteome</keyword>
<dbReference type="OrthoDB" id="9795505at2"/>
<gene>
    <name evidence="2" type="ordered locus">Thivi_3800</name>
</gene>
<evidence type="ECO:0000313" key="3">
    <source>
        <dbReference type="Proteomes" id="UP000006062"/>
    </source>
</evidence>
<dbReference type="STRING" id="765911.Thivi_3800"/>
<dbReference type="KEGG" id="tvi:Thivi_3800"/>
<dbReference type="AlphaFoldDB" id="I3YF74"/>
<feature type="transmembrane region" description="Helical" evidence="1">
    <location>
        <begin position="70"/>
        <end position="96"/>
    </location>
</feature>
<evidence type="ECO:0000256" key="1">
    <source>
        <dbReference type="SAM" id="Phobius"/>
    </source>
</evidence>
<dbReference type="EMBL" id="CP003154">
    <property type="protein sequence ID" value="AFL75642.1"/>
    <property type="molecule type" value="Genomic_DNA"/>
</dbReference>
<keyword evidence="1" id="KW-1133">Transmembrane helix</keyword>
<reference evidence="2 3" key="1">
    <citation type="submission" date="2012-06" db="EMBL/GenBank/DDBJ databases">
        <title>Complete sequence of Thiocystis violascens DSM 198.</title>
        <authorList>
            <consortium name="US DOE Joint Genome Institute"/>
            <person name="Lucas S."/>
            <person name="Han J."/>
            <person name="Lapidus A."/>
            <person name="Cheng J.-F."/>
            <person name="Goodwin L."/>
            <person name="Pitluck S."/>
            <person name="Peters L."/>
            <person name="Ovchinnikova G."/>
            <person name="Teshima H."/>
            <person name="Detter J.C."/>
            <person name="Han C."/>
            <person name="Tapia R."/>
            <person name="Land M."/>
            <person name="Hauser L."/>
            <person name="Kyrpides N."/>
            <person name="Ivanova N."/>
            <person name="Pagani I."/>
            <person name="Vogl K."/>
            <person name="Liu Z."/>
            <person name="Frigaard N.-U."/>
            <person name="Bryant D."/>
            <person name="Woyke T."/>
        </authorList>
    </citation>
    <scope>NUCLEOTIDE SEQUENCE [LARGE SCALE GENOMIC DNA]</scope>
    <source>
        <strain evidence="3">ATCC 17096 / DSM 198 / 6111</strain>
    </source>
</reference>
<organism evidence="2 3">
    <name type="scientific">Thiocystis violascens (strain ATCC 17096 / DSM 198 / 6111)</name>
    <name type="common">Chromatium violascens</name>
    <dbReference type="NCBI Taxonomy" id="765911"/>
    <lineage>
        <taxon>Bacteria</taxon>
        <taxon>Pseudomonadati</taxon>
        <taxon>Pseudomonadota</taxon>
        <taxon>Gammaproteobacteria</taxon>
        <taxon>Chromatiales</taxon>
        <taxon>Chromatiaceae</taxon>
        <taxon>Thiocystis</taxon>
    </lineage>
</organism>
<proteinExistence type="predicted"/>